<evidence type="ECO:0000313" key="4">
    <source>
        <dbReference type="EMBL" id="ADI13427.1"/>
    </source>
</evidence>
<dbReference type="InterPro" id="IPR036291">
    <property type="entry name" value="NAD(P)-bd_dom_sf"/>
</dbReference>
<sequence length="311" mass="33138">MTPPDSPPVLVISGASGLVGRALVRAAAGRYALRLLTRDPAKHRFPAGQAVGWDPAAARKGDERALETLGGALEGAYAIINLAGASIADGRLGREHQQRVLSSRLESAQTLLAAARRCSAPPQVWFQASATGYYGDRGDAELGEEAPSGEGVLAEICRRWEAAPEDAAGARLVLGRIGVVFAREAPAWRKLLLPIKLGLGGPLGSGQQWLSWIHLEDLAEAILFLLERGHGPYNLTAPGSVRQLELSRAAAARLRRPALFPTPAPLLRLALGKLADELLLASAKVRPARLLEEGFAFRYPTLERALDELVG</sequence>
<feature type="domain" description="DUF1731" evidence="3">
    <location>
        <begin position="262"/>
        <end position="309"/>
    </location>
</feature>
<feature type="domain" description="NAD-dependent epimerase/dehydratase" evidence="2">
    <location>
        <begin position="11"/>
        <end position="229"/>
    </location>
</feature>
<dbReference type="Pfam" id="PF08338">
    <property type="entry name" value="DUF1731"/>
    <property type="match status" value="1"/>
</dbReference>
<dbReference type="RefSeq" id="WP_013176807.1">
    <property type="nucleotide sequence ID" value="NC_014221.1"/>
</dbReference>
<dbReference type="PANTHER" id="PTHR11092:SF0">
    <property type="entry name" value="EPIMERASE FAMILY PROTEIN SDR39U1"/>
    <property type="match status" value="1"/>
</dbReference>
<dbReference type="InterPro" id="IPR010099">
    <property type="entry name" value="SDR39U1"/>
</dbReference>
<organism evidence="4 5">
    <name type="scientific">Truepera radiovictrix (strain DSM 17093 / CIP 108686 / LMG 22925 / RQ-24)</name>
    <dbReference type="NCBI Taxonomy" id="649638"/>
    <lineage>
        <taxon>Bacteria</taxon>
        <taxon>Thermotogati</taxon>
        <taxon>Deinococcota</taxon>
        <taxon>Deinococci</taxon>
        <taxon>Trueperales</taxon>
        <taxon>Trueperaceae</taxon>
        <taxon>Truepera</taxon>
    </lineage>
</organism>
<dbReference type="Gene3D" id="3.40.50.720">
    <property type="entry name" value="NAD(P)-binding Rossmann-like Domain"/>
    <property type="match status" value="1"/>
</dbReference>
<comment type="similarity">
    <text evidence="1">Belongs to the NAD(P)-dependent epimerase/dehydratase family. SDR39U1 subfamily.</text>
</comment>
<dbReference type="InterPro" id="IPR013549">
    <property type="entry name" value="DUF1731"/>
</dbReference>
<evidence type="ECO:0000256" key="1">
    <source>
        <dbReference type="ARBA" id="ARBA00009353"/>
    </source>
</evidence>
<dbReference type="NCBIfam" id="TIGR01777">
    <property type="entry name" value="yfcH"/>
    <property type="match status" value="1"/>
</dbReference>
<keyword evidence="5" id="KW-1185">Reference proteome</keyword>
<reference evidence="4 5" key="2">
    <citation type="journal article" date="2011" name="Stand. Genomic Sci.">
        <title>Complete genome sequence of Truepera radiovictrix type strain (RQ-24).</title>
        <authorList>
            <person name="Ivanova N."/>
            <person name="Rohde C."/>
            <person name="Munk C."/>
            <person name="Nolan M."/>
            <person name="Lucas S."/>
            <person name="Del Rio T.G."/>
            <person name="Tice H."/>
            <person name="Deshpande S."/>
            <person name="Cheng J.F."/>
            <person name="Tapia R."/>
            <person name="Han C."/>
            <person name="Goodwin L."/>
            <person name="Pitluck S."/>
            <person name="Liolios K."/>
            <person name="Mavromatis K."/>
            <person name="Mikhailova N."/>
            <person name="Pati A."/>
            <person name="Chen A."/>
            <person name="Palaniappan K."/>
            <person name="Land M."/>
            <person name="Hauser L."/>
            <person name="Chang Y.J."/>
            <person name="Jeffries C.D."/>
            <person name="Brambilla E."/>
            <person name="Rohde M."/>
            <person name="Goker M."/>
            <person name="Tindall B.J."/>
            <person name="Woyke T."/>
            <person name="Bristow J."/>
            <person name="Eisen J.A."/>
            <person name="Markowitz V."/>
            <person name="Hugenholtz P."/>
            <person name="Kyrpides N.C."/>
            <person name="Klenk H.P."/>
            <person name="Lapidus A."/>
        </authorList>
    </citation>
    <scope>NUCLEOTIDE SEQUENCE [LARGE SCALE GENOMIC DNA]</scope>
    <source>
        <strain evidence="5">DSM 17093 / CIP 108686 / LMG 22925 / RQ-24</strain>
    </source>
</reference>
<accession>D7CR27</accession>
<dbReference type="HOGENOM" id="CLU_047373_0_2_0"/>
<name>D7CR27_TRURR</name>
<protein>
    <recommendedName>
        <fullName evidence="6">NAD-dependent epimerase/dehydratase</fullName>
    </recommendedName>
</protein>
<dbReference type="SUPFAM" id="SSF51735">
    <property type="entry name" value="NAD(P)-binding Rossmann-fold domains"/>
    <property type="match status" value="1"/>
</dbReference>
<evidence type="ECO:0000313" key="5">
    <source>
        <dbReference type="Proteomes" id="UP000000379"/>
    </source>
</evidence>
<dbReference type="eggNOG" id="COG1090">
    <property type="taxonomic scope" value="Bacteria"/>
</dbReference>
<proteinExistence type="inferred from homology"/>
<dbReference type="OrthoDB" id="9771302at2"/>
<dbReference type="PANTHER" id="PTHR11092">
    <property type="entry name" value="SUGAR NUCLEOTIDE EPIMERASE RELATED"/>
    <property type="match status" value="1"/>
</dbReference>
<gene>
    <name evidence="4" type="ordered locus">Trad_0287</name>
</gene>
<dbReference type="STRING" id="649638.Trad_0287"/>
<evidence type="ECO:0000259" key="3">
    <source>
        <dbReference type="Pfam" id="PF08338"/>
    </source>
</evidence>
<dbReference type="KEGG" id="tra:Trad_0287"/>
<dbReference type="Proteomes" id="UP000000379">
    <property type="component" value="Chromosome"/>
</dbReference>
<dbReference type="EMBL" id="CP002049">
    <property type="protein sequence ID" value="ADI13427.1"/>
    <property type="molecule type" value="Genomic_DNA"/>
</dbReference>
<evidence type="ECO:0008006" key="6">
    <source>
        <dbReference type="Google" id="ProtNLM"/>
    </source>
</evidence>
<dbReference type="InterPro" id="IPR001509">
    <property type="entry name" value="Epimerase_deHydtase"/>
</dbReference>
<dbReference type="Pfam" id="PF01370">
    <property type="entry name" value="Epimerase"/>
    <property type="match status" value="1"/>
</dbReference>
<evidence type="ECO:0000259" key="2">
    <source>
        <dbReference type="Pfam" id="PF01370"/>
    </source>
</evidence>
<reference evidence="5" key="1">
    <citation type="submission" date="2010-05" db="EMBL/GenBank/DDBJ databases">
        <title>The complete genome of Truepera radiovictris DSM 17093.</title>
        <authorList>
            <consortium name="US DOE Joint Genome Institute (JGI-PGF)"/>
            <person name="Lucas S."/>
            <person name="Copeland A."/>
            <person name="Lapidus A."/>
            <person name="Glavina del Rio T."/>
            <person name="Dalin E."/>
            <person name="Tice H."/>
            <person name="Bruce D."/>
            <person name="Goodwin L."/>
            <person name="Pitluck S."/>
            <person name="Kyrpides N."/>
            <person name="Mavromatis K."/>
            <person name="Ovchinnikova G."/>
            <person name="Munk A.C."/>
            <person name="Detter J.C."/>
            <person name="Han C."/>
            <person name="Tapia R."/>
            <person name="Land M."/>
            <person name="Hauser L."/>
            <person name="Markowitz V."/>
            <person name="Cheng J.-F."/>
            <person name="Hugenholtz P."/>
            <person name="Woyke T."/>
            <person name="Wu D."/>
            <person name="Tindall B."/>
            <person name="Pomrenke H.G."/>
            <person name="Brambilla E."/>
            <person name="Klenk H.-P."/>
            <person name="Eisen J.A."/>
        </authorList>
    </citation>
    <scope>NUCLEOTIDE SEQUENCE [LARGE SCALE GENOMIC DNA]</scope>
    <source>
        <strain evidence="5">DSM 17093 / CIP 108686 / LMG 22925 / RQ-24</strain>
    </source>
</reference>
<dbReference type="AlphaFoldDB" id="D7CR27"/>